<evidence type="ECO:0000256" key="1">
    <source>
        <dbReference type="ARBA" id="ARBA00004141"/>
    </source>
</evidence>
<evidence type="ECO:0000256" key="6">
    <source>
        <dbReference type="ARBA" id="ARBA00022984"/>
    </source>
</evidence>
<dbReference type="Proteomes" id="UP000229894">
    <property type="component" value="Unassembled WGS sequence"/>
</dbReference>
<evidence type="ECO:0000256" key="2">
    <source>
        <dbReference type="ARBA" id="ARBA00022676"/>
    </source>
</evidence>
<evidence type="ECO:0000256" key="4">
    <source>
        <dbReference type="ARBA" id="ARBA00022692"/>
    </source>
</evidence>
<evidence type="ECO:0000256" key="8">
    <source>
        <dbReference type="ARBA" id="ARBA00023136"/>
    </source>
</evidence>
<evidence type="ECO:0000256" key="15">
    <source>
        <dbReference type="ARBA" id="ARBA00049902"/>
    </source>
</evidence>
<dbReference type="GO" id="GO:0005886">
    <property type="term" value="C:plasma membrane"/>
    <property type="evidence" value="ECO:0007669"/>
    <property type="project" value="TreeGrafter"/>
</dbReference>
<dbReference type="PANTHER" id="PTHR30474:SF2">
    <property type="entry name" value="PEPTIDOGLYCAN GLYCOSYLTRANSFERASE FTSW-RELATED"/>
    <property type="match status" value="1"/>
</dbReference>
<evidence type="ECO:0000256" key="12">
    <source>
        <dbReference type="ARBA" id="ARBA00041185"/>
    </source>
</evidence>
<protein>
    <recommendedName>
        <fullName evidence="12">Probable peptidoglycan glycosyltransferase FtsW</fullName>
        <ecNumber evidence="14">2.4.99.28</ecNumber>
    </recommendedName>
    <alternativeName>
        <fullName evidence="13">Cell division protein FtsW</fullName>
    </alternativeName>
    <alternativeName>
        <fullName evidence="10">Cell wall polymerase</fullName>
    </alternativeName>
    <alternativeName>
        <fullName evidence="9">Peptidoglycan polymerase</fullName>
    </alternativeName>
</protein>
<feature type="transmembrane region" description="Helical" evidence="16">
    <location>
        <begin position="73"/>
        <end position="96"/>
    </location>
</feature>
<keyword evidence="4 16" id="KW-0812">Transmembrane</keyword>
<comment type="catalytic activity">
    <reaction evidence="15">
        <text>[GlcNAc-(1-&gt;4)-Mur2Ac(oyl-L-Ala-gamma-D-Glu-L-Lys-D-Ala-D-Ala)](n)-di-trans,octa-cis-undecaprenyl diphosphate + beta-D-GlcNAc-(1-&gt;4)-Mur2Ac(oyl-L-Ala-gamma-D-Glu-L-Lys-D-Ala-D-Ala)-di-trans,octa-cis-undecaprenyl diphosphate = [GlcNAc-(1-&gt;4)-Mur2Ac(oyl-L-Ala-gamma-D-Glu-L-Lys-D-Ala-D-Ala)](n+1)-di-trans,octa-cis-undecaprenyl diphosphate + di-trans,octa-cis-undecaprenyl diphosphate + H(+)</text>
        <dbReference type="Rhea" id="RHEA:23708"/>
        <dbReference type="Rhea" id="RHEA-COMP:9602"/>
        <dbReference type="Rhea" id="RHEA-COMP:9603"/>
        <dbReference type="ChEBI" id="CHEBI:15378"/>
        <dbReference type="ChEBI" id="CHEBI:58405"/>
        <dbReference type="ChEBI" id="CHEBI:60033"/>
        <dbReference type="ChEBI" id="CHEBI:78435"/>
        <dbReference type="EC" id="2.4.99.28"/>
    </reaction>
</comment>
<feature type="transmembrane region" description="Helical" evidence="16">
    <location>
        <begin position="42"/>
        <end position="61"/>
    </location>
</feature>
<feature type="transmembrane region" description="Helical" evidence="16">
    <location>
        <begin position="148"/>
        <end position="178"/>
    </location>
</feature>
<dbReference type="EC" id="2.4.99.28" evidence="14"/>
<dbReference type="GO" id="GO:0032153">
    <property type="term" value="C:cell division site"/>
    <property type="evidence" value="ECO:0007669"/>
    <property type="project" value="TreeGrafter"/>
</dbReference>
<evidence type="ECO:0000256" key="7">
    <source>
        <dbReference type="ARBA" id="ARBA00022989"/>
    </source>
</evidence>
<dbReference type="Pfam" id="PF01098">
    <property type="entry name" value="FTSW_RODA_SPOVE"/>
    <property type="match status" value="1"/>
</dbReference>
<dbReference type="AlphaFoldDB" id="A0A2M7BUA2"/>
<dbReference type="GO" id="GO:0051301">
    <property type="term" value="P:cell division"/>
    <property type="evidence" value="ECO:0007669"/>
    <property type="project" value="InterPro"/>
</dbReference>
<name>A0A2M7BUA2_9BACT</name>
<keyword evidence="6" id="KW-0573">Peptidoglycan synthesis</keyword>
<accession>A0A2M7BUA2</accession>
<feature type="transmembrane region" description="Helical" evidence="16">
    <location>
        <begin position="263"/>
        <end position="289"/>
    </location>
</feature>
<proteinExistence type="inferred from homology"/>
<sequence length="327" mass="36279">MKAHQPDYILISLILSIVAFGLIIIANPSIVLSQEIFEESYYFLKHQGFSVLLGLIFFFIVQRINYKYWQRFAFPLLILSVILLSLVFIPGLGYGSGQAKRWIILGIFSFQPFELVRLTFILYLAALLGKKGRDERQIIKQSLIPFSVAAGVIALLLMAQPDFSALFILITIALIAYFLAGLNIFYLLGFAGLSSVGFLALIKMAVYRMNRLIVYFHPEMDPQGIGYQIDQALLAIGSGGLFGLGLGHSIQKWRYLPEPIGDSIFAIIAEELGLIGAGLLVVLFVLLAWRGLKIARGAPDKFGLLLAGSITGWFFIQVFINMASISN</sequence>
<keyword evidence="8 16" id="KW-0472">Membrane</keyword>
<evidence type="ECO:0000256" key="9">
    <source>
        <dbReference type="ARBA" id="ARBA00032370"/>
    </source>
</evidence>
<keyword evidence="7 16" id="KW-1133">Transmembrane helix</keyword>
<dbReference type="GO" id="GO:0015648">
    <property type="term" value="F:lipid-linked peptidoglycan transporter activity"/>
    <property type="evidence" value="ECO:0007669"/>
    <property type="project" value="TreeGrafter"/>
</dbReference>
<comment type="subcellular location">
    <subcellularLocation>
        <location evidence="1">Membrane</location>
        <topology evidence="1">Multi-pass membrane protein</topology>
    </subcellularLocation>
</comment>
<evidence type="ECO:0000256" key="5">
    <source>
        <dbReference type="ARBA" id="ARBA00022960"/>
    </source>
</evidence>
<evidence type="ECO:0000313" key="17">
    <source>
        <dbReference type="EMBL" id="PIV10146.1"/>
    </source>
</evidence>
<keyword evidence="5" id="KW-0133">Cell shape</keyword>
<evidence type="ECO:0000256" key="11">
    <source>
        <dbReference type="ARBA" id="ARBA00038053"/>
    </source>
</evidence>
<dbReference type="GO" id="GO:0008955">
    <property type="term" value="F:peptidoglycan glycosyltransferase activity"/>
    <property type="evidence" value="ECO:0007669"/>
    <property type="project" value="UniProtKB-EC"/>
</dbReference>
<dbReference type="PANTHER" id="PTHR30474">
    <property type="entry name" value="CELL CYCLE PROTEIN"/>
    <property type="match status" value="1"/>
</dbReference>
<feature type="non-terminal residue" evidence="17">
    <location>
        <position position="327"/>
    </location>
</feature>
<reference evidence="18" key="1">
    <citation type="submission" date="2017-09" db="EMBL/GenBank/DDBJ databases">
        <title>Depth-based differentiation of microbial function through sediment-hosted aquifers and enrichment of novel symbionts in the deep terrestrial subsurface.</title>
        <authorList>
            <person name="Probst A.J."/>
            <person name="Ladd B."/>
            <person name="Jarett J.K."/>
            <person name="Geller-Mcgrath D.E."/>
            <person name="Sieber C.M.K."/>
            <person name="Emerson J.B."/>
            <person name="Anantharaman K."/>
            <person name="Thomas B.C."/>
            <person name="Malmstrom R."/>
            <person name="Stieglmeier M."/>
            <person name="Klingl A."/>
            <person name="Woyke T."/>
            <person name="Ryan C.M."/>
            <person name="Banfield J.F."/>
        </authorList>
    </citation>
    <scope>NUCLEOTIDE SEQUENCE [LARGE SCALE GENOMIC DNA]</scope>
</reference>
<gene>
    <name evidence="17" type="ORF">COS49_02080</name>
</gene>
<evidence type="ECO:0000256" key="13">
    <source>
        <dbReference type="ARBA" id="ARBA00041418"/>
    </source>
</evidence>
<dbReference type="InterPro" id="IPR001182">
    <property type="entry name" value="FtsW/RodA"/>
</dbReference>
<dbReference type="GO" id="GO:0008360">
    <property type="term" value="P:regulation of cell shape"/>
    <property type="evidence" value="ECO:0007669"/>
    <property type="project" value="UniProtKB-KW"/>
</dbReference>
<feature type="transmembrane region" description="Helical" evidence="16">
    <location>
        <begin position="102"/>
        <end position="128"/>
    </location>
</feature>
<feature type="transmembrane region" description="Helical" evidence="16">
    <location>
        <begin position="7"/>
        <end position="30"/>
    </location>
</feature>
<dbReference type="GO" id="GO:0009252">
    <property type="term" value="P:peptidoglycan biosynthetic process"/>
    <property type="evidence" value="ECO:0007669"/>
    <property type="project" value="UniProtKB-KW"/>
</dbReference>
<evidence type="ECO:0000256" key="3">
    <source>
        <dbReference type="ARBA" id="ARBA00022679"/>
    </source>
</evidence>
<comment type="similarity">
    <text evidence="11">Belongs to the SEDS family. FtsW subfamily.</text>
</comment>
<organism evidence="17 18">
    <name type="scientific">Candidatus Portnoybacteria bacterium CG03_land_8_20_14_0_80_41_10</name>
    <dbReference type="NCBI Taxonomy" id="1974808"/>
    <lineage>
        <taxon>Bacteria</taxon>
        <taxon>Candidatus Portnoyibacteriota</taxon>
    </lineage>
</organism>
<feature type="transmembrane region" description="Helical" evidence="16">
    <location>
        <begin position="301"/>
        <end position="320"/>
    </location>
</feature>
<evidence type="ECO:0000256" key="16">
    <source>
        <dbReference type="SAM" id="Phobius"/>
    </source>
</evidence>
<evidence type="ECO:0000256" key="10">
    <source>
        <dbReference type="ARBA" id="ARBA00033270"/>
    </source>
</evidence>
<feature type="transmembrane region" description="Helical" evidence="16">
    <location>
        <begin position="184"/>
        <end position="202"/>
    </location>
</feature>
<comment type="caution">
    <text evidence="17">The sequence shown here is derived from an EMBL/GenBank/DDBJ whole genome shotgun (WGS) entry which is preliminary data.</text>
</comment>
<keyword evidence="2" id="KW-0328">Glycosyltransferase</keyword>
<dbReference type="EMBL" id="PEUX01000043">
    <property type="protein sequence ID" value="PIV10146.1"/>
    <property type="molecule type" value="Genomic_DNA"/>
</dbReference>
<feature type="transmembrane region" description="Helical" evidence="16">
    <location>
        <begin position="232"/>
        <end position="251"/>
    </location>
</feature>
<evidence type="ECO:0000313" key="18">
    <source>
        <dbReference type="Proteomes" id="UP000229894"/>
    </source>
</evidence>
<keyword evidence="3" id="KW-0808">Transferase</keyword>
<evidence type="ECO:0000256" key="14">
    <source>
        <dbReference type="ARBA" id="ARBA00044770"/>
    </source>
</evidence>